<dbReference type="GO" id="GO:0046540">
    <property type="term" value="C:U4/U6 x U5 tri-snRNP complex"/>
    <property type="evidence" value="ECO:0007669"/>
    <property type="project" value="TreeGrafter"/>
</dbReference>
<evidence type="ECO:0000313" key="3">
    <source>
        <dbReference type="Proteomes" id="UP000250321"/>
    </source>
</evidence>
<dbReference type="OrthoDB" id="1750306at2759"/>
<gene>
    <name evidence="2" type="ORF">Pyn_04743</name>
</gene>
<dbReference type="GO" id="GO:0080188">
    <property type="term" value="P:gene silencing by siRNA-directed DNA methylation"/>
    <property type="evidence" value="ECO:0007669"/>
    <property type="project" value="TreeGrafter"/>
</dbReference>
<accession>A0A314Y750</accession>
<dbReference type="InterPro" id="IPR045075">
    <property type="entry name" value="Syf1-like"/>
</dbReference>
<dbReference type="PANTHER" id="PTHR11246:SF1">
    <property type="entry name" value="PRE-MRNA-PROCESSING FACTOR 6"/>
    <property type="match status" value="1"/>
</dbReference>
<dbReference type="EMBL" id="PJQY01001570">
    <property type="protein sequence ID" value="PQQ01400.1"/>
    <property type="molecule type" value="Genomic_DNA"/>
</dbReference>
<proteinExistence type="predicted"/>
<name>A0A314Y750_PRUYE</name>
<dbReference type="PANTHER" id="PTHR11246">
    <property type="entry name" value="PRE-MRNA SPLICING FACTOR"/>
    <property type="match status" value="1"/>
</dbReference>
<dbReference type="GO" id="GO:2000636">
    <property type="term" value="P:positive regulation of primary miRNA processing"/>
    <property type="evidence" value="ECO:0007669"/>
    <property type="project" value="TreeGrafter"/>
</dbReference>
<sequence length="117" mass="13231">MRAANLEHDDSNKTRVLRKGLERITNSVVLWKAVVELATKSNDKDLILLLQRAVDCCPQLMELWLAQAKLETCELKRPRMILAKAEESGGGTERAWMKSAIDEKGLGNVEDERKLLD</sequence>
<protein>
    <submittedName>
        <fullName evidence="2">Protein STABILIZED1</fullName>
    </submittedName>
</protein>
<dbReference type="GO" id="GO:0000244">
    <property type="term" value="P:spliceosomal tri-snRNP complex assembly"/>
    <property type="evidence" value="ECO:0007669"/>
    <property type="project" value="TreeGrafter"/>
</dbReference>
<dbReference type="GO" id="GO:0071013">
    <property type="term" value="C:catalytic step 2 spliceosome"/>
    <property type="evidence" value="ECO:0007669"/>
    <property type="project" value="TreeGrafter"/>
</dbReference>
<keyword evidence="3" id="KW-1185">Reference proteome</keyword>
<reference evidence="2 3" key="1">
    <citation type="submission" date="2018-02" db="EMBL/GenBank/DDBJ databases">
        <title>Draft genome of wild Prunus yedoensis var. nudiflora.</title>
        <authorList>
            <person name="Baek S."/>
            <person name="Kim J.-H."/>
            <person name="Choi K."/>
            <person name="Kim G.-B."/>
            <person name="Cho A."/>
            <person name="Jang H."/>
            <person name="Shin C.-H."/>
            <person name="Yu H.-J."/>
            <person name="Mun J.-H."/>
        </authorList>
    </citation>
    <scope>NUCLEOTIDE SEQUENCE [LARGE SCALE GENOMIC DNA]</scope>
    <source>
        <strain evidence="3">cv. Jeju island</strain>
        <tissue evidence="2">Leaf</tissue>
    </source>
</reference>
<evidence type="ECO:0000313" key="2">
    <source>
        <dbReference type="EMBL" id="PQQ01400.1"/>
    </source>
</evidence>
<evidence type="ECO:0000256" key="1">
    <source>
        <dbReference type="ARBA" id="ARBA00022737"/>
    </source>
</evidence>
<comment type="caution">
    <text evidence="2">The sequence shown here is derived from an EMBL/GenBank/DDBJ whole genome shotgun (WGS) entry which is preliminary data.</text>
</comment>
<dbReference type="STRING" id="2094558.A0A314Y750"/>
<keyword evidence="1" id="KW-0677">Repeat</keyword>
<dbReference type="AlphaFoldDB" id="A0A314Y750"/>
<dbReference type="Proteomes" id="UP000250321">
    <property type="component" value="Unassembled WGS sequence"/>
</dbReference>
<organism evidence="2 3">
    <name type="scientific">Prunus yedoensis var. nudiflora</name>
    <dbReference type="NCBI Taxonomy" id="2094558"/>
    <lineage>
        <taxon>Eukaryota</taxon>
        <taxon>Viridiplantae</taxon>
        <taxon>Streptophyta</taxon>
        <taxon>Embryophyta</taxon>
        <taxon>Tracheophyta</taxon>
        <taxon>Spermatophyta</taxon>
        <taxon>Magnoliopsida</taxon>
        <taxon>eudicotyledons</taxon>
        <taxon>Gunneridae</taxon>
        <taxon>Pentapetalae</taxon>
        <taxon>rosids</taxon>
        <taxon>fabids</taxon>
        <taxon>Rosales</taxon>
        <taxon>Rosaceae</taxon>
        <taxon>Amygdaloideae</taxon>
        <taxon>Amygdaleae</taxon>
        <taxon>Prunus</taxon>
    </lineage>
</organism>